<sequence length="60" mass="6708">MRHSILSSDTAAGQNFTRSGTATDGATRGYERWSTRKLTQFLGKPKITISLWDGYCVRPD</sequence>
<feature type="compositionally biased region" description="Polar residues" evidence="1">
    <location>
        <begin position="1"/>
        <end position="24"/>
    </location>
</feature>
<accession>A0A381XZE7</accession>
<proteinExistence type="predicted"/>
<gene>
    <name evidence="2" type="ORF">METZ01_LOCUS122939</name>
</gene>
<dbReference type="AlphaFoldDB" id="A0A381XZE7"/>
<feature type="region of interest" description="Disordered" evidence="1">
    <location>
        <begin position="1"/>
        <end position="29"/>
    </location>
</feature>
<dbReference type="EMBL" id="UINC01016923">
    <property type="protein sequence ID" value="SVA70085.1"/>
    <property type="molecule type" value="Genomic_DNA"/>
</dbReference>
<evidence type="ECO:0000256" key="1">
    <source>
        <dbReference type="SAM" id="MobiDB-lite"/>
    </source>
</evidence>
<evidence type="ECO:0000313" key="2">
    <source>
        <dbReference type="EMBL" id="SVA70085.1"/>
    </source>
</evidence>
<protein>
    <submittedName>
        <fullName evidence="2">Uncharacterized protein</fullName>
    </submittedName>
</protein>
<reference evidence="2" key="1">
    <citation type="submission" date="2018-05" db="EMBL/GenBank/DDBJ databases">
        <authorList>
            <person name="Lanie J.A."/>
            <person name="Ng W.-L."/>
            <person name="Kazmierczak K.M."/>
            <person name="Andrzejewski T.M."/>
            <person name="Davidsen T.M."/>
            <person name="Wayne K.J."/>
            <person name="Tettelin H."/>
            <person name="Glass J.I."/>
            <person name="Rusch D."/>
            <person name="Podicherti R."/>
            <person name="Tsui H.-C.T."/>
            <person name="Winkler M.E."/>
        </authorList>
    </citation>
    <scope>NUCLEOTIDE SEQUENCE</scope>
</reference>
<organism evidence="2">
    <name type="scientific">marine metagenome</name>
    <dbReference type="NCBI Taxonomy" id="408172"/>
    <lineage>
        <taxon>unclassified sequences</taxon>
        <taxon>metagenomes</taxon>
        <taxon>ecological metagenomes</taxon>
    </lineage>
</organism>
<feature type="non-terminal residue" evidence="2">
    <location>
        <position position="60"/>
    </location>
</feature>
<name>A0A381XZE7_9ZZZZ</name>